<protein>
    <submittedName>
        <fullName evidence="1">Uncharacterized protein</fullName>
    </submittedName>
</protein>
<evidence type="ECO:0000313" key="2">
    <source>
        <dbReference type="Proteomes" id="UP000001340"/>
    </source>
</evidence>
<reference evidence="1 2" key="1">
    <citation type="submission" date="2012-10" db="EMBL/GenBank/DDBJ databases">
        <authorList>
            <person name="Harkins D.M."/>
            <person name="Durkin A.S."/>
            <person name="Brinkac L.M."/>
            <person name="Haft D.H."/>
            <person name="Selengut J.D."/>
            <person name="Sanka R."/>
            <person name="DePew J."/>
            <person name="Purushe J."/>
            <person name="Chanthongthip A."/>
            <person name="Lattana O."/>
            <person name="Phetsouvanh R."/>
            <person name="Newton P.N."/>
            <person name="Vinetz J.M."/>
            <person name="Sutton G.G."/>
            <person name="Nierman W.C."/>
            <person name="Fouts D.E."/>
        </authorList>
    </citation>
    <scope>NUCLEOTIDE SEQUENCE [LARGE SCALE GENOMIC DNA]</scope>
    <source>
        <strain evidence="1 2">UI 12758</strain>
    </source>
</reference>
<name>A0A0E2CYW1_LEPIR</name>
<dbReference type="EMBL" id="AHNR02000082">
    <property type="protein sequence ID" value="EKR52489.1"/>
    <property type="molecule type" value="Genomic_DNA"/>
</dbReference>
<accession>A0A0E2CYW1</accession>
<comment type="caution">
    <text evidence="1">The sequence shown here is derived from an EMBL/GenBank/DDBJ whole genome shotgun (WGS) entry which is preliminary data.</text>
</comment>
<dbReference type="Proteomes" id="UP000001340">
    <property type="component" value="Unassembled WGS sequence"/>
</dbReference>
<sequence>MILPLNVHKDSRKATVKRNRIFKSSALFQKNVVLDRFKNFKNE</sequence>
<organism evidence="1 2">
    <name type="scientific">Leptospira interrogans str. UI 12758</name>
    <dbReference type="NCBI Taxonomy" id="1049938"/>
    <lineage>
        <taxon>Bacteria</taxon>
        <taxon>Pseudomonadati</taxon>
        <taxon>Spirochaetota</taxon>
        <taxon>Spirochaetia</taxon>
        <taxon>Leptospirales</taxon>
        <taxon>Leptospiraceae</taxon>
        <taxon>Leptospira</taxon>
    </lineage>
</organism>
<dbReference type="AlphaFoldDB" id="A0A0E2CYW1"/>
<gene>
    <name evidence="1" type="ORF">LEP1GSC105_1263</name>
</gene>
<proteinExistence type="predicted"/>
<evidence type="ECO:0000313" key="1">
    <source>
        <dbReference type="EMBL" id="EKR52489.1"/>
    </source>
</evidence>